<keyword evidence="4" id="KW-1185">Reference proteome</keyword>
<organism evidence="3 4">
    <name type="scientific">Methylobacterium tarhaniae</name>
    <dbReference type="NCBI Taxonomy" id="1187852"/>
    <lineage>
        <taxon>Bacteria</taxon>
        <taxon>Pseudomonadati</taxon>
        <taxon>Pseudomonadota</taxon>
        <taxon>Alphaproteobacteria</taxon>
        <taxon>Hyphomicrobiales</taxon>
        <taxon>Methylobacteriaceae</taxon>
        <taxon>Methylobacterium</taxon>
    </lineage>
</organism>
<evidence type="ECO:0000259" key="2">
    <source>
        <dbReference type="Pfam" id="PF02371"/>
    </source>
</evidence>
<gene>
    <name evidence="3" type="ORF">VQ03_29350</name>
</gene>
<evidence type="ECO:0000259" key="1">
    <source>
        <dbReference type="Pfam" id="PF01548"/>
    </source>
</evidence>
<dbReference type="GO" id="GO:0006313">
    <property type="term" value="P:DNA transposition"/>
    <property type="evidence" value="ECO:0007669"/>
    <property type="project" value="InterPro"/>
</dbReference>
<feature type="domain" description="Transposase IS110-like N-terminal" evidence="1">
    <location>
        <begin position="7"/>
        <end position="146"/>
    </location>
</feature>
<comment type="caution">
    <text evidence="3">The sequence shown here is derived from an EMBL/GenBank/DDBJ whole genome shotgun (WGS) entry which is preliminary data.</text>
</comment>
<dbReference type="RefSeq" id="WP_048454449.1">
    <property type="nucleotide sequence ID" value="NZ_LABZ01000307.1"/>
</dbReference>
<dbReference type="NCBIfam" id="NF033542">
    <property type="entry name" value="transpos_IS110"/>
    <property type="match status" value="1"/>
</dbReference>
<dbReference type="Pfam" id="PF01548">
    <property type="entry name" value="DEDD_Tnp_IS110"/>
    <property type="match status" value="1"/>
</dbReference>
<dbReference type="GO" id="GO:0003677">
    <property type="term" value="F:DNA binding"/>
    <property type="evidence" value="ECO:0007669"/>
    <property type="project" value="InterPro"/>
</dbReference>
<feature type="domain" description="Transposase IS116/IS110/IS902 C-terminal" evidence="2">
    <location>
        <begin position="211"/>
        <end position="289"/>
    </location>
</feature>
<dbReference type="Pfam" id="PF02371">
    <property type="entry name" value="Transposase_20"/>
    <property type="match status" value="1"/>
</dbReference>
<dbReference type="EMBL" id="LABZ01000307">
    <property type="protein sequence ID" value="KMO29335.1"/>
    <property type="molecule type" value="Genomic_DNA"/>
</dbReference>
<protein>
    <submittedName>
        <fullName evidence="3">Uncharacterized protein</fullName>
    </submittedName>
</protein>
<dbReference type="InterPro" id="IPR002525">
    <property type="entry name" value="Transp_IS110-like_N"/>
</dbReference>
<accession>A0A0J6S2B8</accession>
<dbReference type="PANTHER" id="PTHR33055:SF3">
    <property type="entry name" value="PUTATIVE TRANSPOSASE FOR IS117-RELATED"/>
    <property type="match status" value="1"/>
</dbReference>
<dbReference type="GO" id="GO:0004803">
    <property type="term" value="F:transposase activity"/>
    <property type="evidence" value="ECO:0007669"/>
    <property type="project" value="InterPro"/>
</dbReference>
<reference evidence="3 4" key="1">
    <citation type="submission" date="2015-03" db="EMBL/GenBank/DDBJ databases">
        <title>Genome sequencing of Methylobacterium tarhaniae DSM 25844.</title>
        <authorList>
            <person name="Chaudhry V."/>
            <person name="Patil P.B."/>
        </authorList>
    </citation>
    <scope>NUCLEOTIDE SEQUENCE [LARGE SCALE GENOMIC DNA]</scope>
    <source>
        <strain evidence="3 4">DSM 25844</strain>
    </source>
</reference>
<name>A0A0J6S2B8_9HYPH</name>
<dbReference type="AlphaFoldDB" id="A0A0J6S2B8"/>
<dbReference type="PATRIC" id="fig|1187852.3.peg.4341"/>
<proteinExistence type="predicted"/>
<dbReference type="InterPro" id="IPR003346">
    <property type="entry name" value="Transposase_20"/>
</dbReference>
<evidence type="ECO:0000313" key="4">
    <source>
        <dbReference type="Proteomes" id="UP000036449"/>
    </source>
</evidence>
<dbReference type="PANTHER" id="PTHR33055">
    <property type="entry name" value="TRANSPOSASE FOR INSERTION SEQUENCE ELEMENT IS1111A"/>
    <property type="match status" value="1"/>
</dbReference>
<dbReference type="InterPro" id="IPR047650">
    <property type="entry name" value="Transpos_IS110"/>
</dbReference>
<dbReference type="Proteomes" id="UP000036449">
    <property type="component" value="Unassembled WGS sequence"/>
</dbReference>
<evidence type="ECO:0000313" key="3">
    <source>
        <dbReference type="EMBL" id="KMO29335.1"/>
    </source>
</evidence>
<sequence>MTQISIIGLDIAKSVFQFEAQDAQGAVVRTERLSRDKLLPALATMPATIVAMEACATAHHWARQIRDLGHEVRLLPPAYVKPFVPRNKTDARDAHAIAVAATRPDMPRVPVKSVAQQGARSLHTIRDLLVGQRTQLINALRAHLAEFGLVGVRGDAGAKAVIGFVEAGHPAIPPMILPDLQVLVRQWHEAVKGIVAIEARIKAAAKADQRARRLMTIPFVGPMIAHATVAAIGEGRQFGSARDYAAWLGLTPRIQASGEMRRTGRISKAGDQRLRRLYVLGATAALAKAKRRPDDMDPWLVELLKRRPARVAAVALAARMARTAWALLTRGGEYDATRPHGQAGRLRPAAA</sequence>